<dbReference type="Pfam" id="PF07336">
    <property type="entry name" value="ABATE"/>
    <property type="match status" value="1"/>
</dbReference>
<proteinExistence type="predicted"/>
<evidence type="ECO:0000313" key="3">
    <source>
        <dbReference type="Proteomes" id="UP000730482"/>
    </source>
</evidence>
<evidence type="ECO:0000259" key="1">
    <source>
        <dbReference type="Pfam" id="PF11706"/>
    </source>
</evidence>
<dbReference type="RefSeq" id="WP_212011145.1">
    <property type="nucleotide sequence ID" value="NZ_JAAFYZ010000076.1"/>
</dbReference>
<dbReference type="InterPro" id="IPR021005">
    <property type="entry name" value="Znf_CGNR"/>
</dbReference>
<dbReference type="Proteomes" id="UP000730482">
    <property type="component" value="Unassembled WGS sequence"/>
</dbReference>
<dbReference type="EMBL" id="JAAFYZ010000076">
    <property type="protein sequence ID" value="MBS2549587.1"/>
    <property type="molecule type" value="Genomic_DNA"/>
</dbReference>
<keyword evidence="3" id="KW-1185">Reference proteome</keyword>
<dbReference type="Gene3D" id="1.10.3300.10">
    <property type="entry name" value="Jann2411-like domain"/>
    <property type="match status" value="1"/>
</dbReference>
<comment type="caution">
    <text evidence="2">The sequence shown here is derived from an EMBL/GenBank/DDBJ whole genome shotgun (WGS) entry which is preliminary data.</text>
</comment>
<name>A0ABS5KU66_9ACTN</name>
<dbReference type="InterPro" id="IPR010852">
    <property type="entry name" value="ABATE"/>
</dbReference>
<gene>
    <name evidence="2" type="ORF">KGQ19_22240</name>
</gene>
<dbReference type="PANTHER" id="PTHR35525:SF3">
    <property type="entry name" value="BLL6575 PROTEIN"/>
    <property type="match status" value="1"/>
</dbReference>
<dbReference type="Pfam" id="PF11706">
    <property type="entry name" value="zf-CGNR"/>
    <property type="match status" value="1"/>
</dbReference>
<reference evidence="2 3" key="1">
    <citation type="submission" date="2020-02" db="EMBL/GenBank/DDBJ databases">
        <title>Acidophilic actinobacteria isolated from forest soil.</title>
        <authorList>
            <person name="Golinska P."/>
        </authorList>
    </citation>
    <scope>NUCLEOTIDE SEQUENCE [LARGE SCALE GENOMIC DNA]</scope>
    <source>
        <strain evidence="2 3">NL8</strain>
    </source>
</reference>
<evidence type="ECO:0000313" key="2">
    <source>
        <dbReference type="EMBL" id="MBS2549587.1"/>
    </source>
</evidence>
<protein>
    <submittedName>
        <fullName evidence="2">ABATE domain-containing protein</fullName>
    </submittedName>
</protein>
<organism evidence="2 3">
    <name type="scientific">Catenulispora pinistramenti</name>
    <dbReference type="NCBI Taxonomy" id="2705254"/>
    <lineage>
        <taxon>Bacteria</taxon>
        <taxon>Bacillati</taxon>
        <taxon>Actinomycetota</taxon>
        <taxon>Actinomycetes</taxon>
        <taxon>Catenulisporales</taxon>
        <taxon>Catenulisporaceae</taxon>
        <taxon>Catenulispora</taxon>
    </lineage>
</organism>
<dbReference type="InterPro" id="IPR023286">
    <property type="entry name" value="ABATE_dom_sf"/>
</dbReference>
<feature type="domain" description="Zinc finger CGNR" evidence="1">
    <location>
        <begin position="136"/>
        <end position="174"/>
    </location>
</feature>
<sequence>MKEAAGPLAIEFANTRYAVRGREREGLETPHALSTWLREHSLPADAGESDLPAFIGLRDAIRALLHATAEGEPLPTGAVDVVNDASARAARAPLLADSDGGWGVIELSAADPLDQARGTVARGAVLLIGGDQRQDVRACHAPGCVQYFVKDHPRREWCSTSCGNRARVARHYSKQRER</sequence>
<dbReference type="SUPFAM" id="SSF160904">
    <property type="entry name" value="Jann2411-like"/>
    <property type="match status" value="1"/>
</dbReference>
<accession>A0ABS5KU66</accession>
<dbReference type="PANTHER" id="PTHR35525">
    <property type="entry name" value="BLL6575 PROTEIN"/>
    <property type="match status" value="1"/>
</dbReference>